<dbReference type="InParanoid" id="A0A1B1AGI3"/>
<feature type="transmembrane region" description="Helical" evidence="1">
    <location>
        <begin position="69"/>
        <end position="89"/>
    </location>
</feature>
<evidence type="ECO:0000313" key="3">
    <source>
        <dbReference type="Proteomes" id="UP000092498"/>
    </source>
</evidence>
<dbReference type="AlphaFoldDB" id="A0A1B1AGI3"/>
<feature type="transmembrane region" description="Helical" evidence="1">
    <location>
        <begin position="178"/>
        <end position="206"/>
    </location>
</feature>
<sequence length="389" mass="41842">MKKMDPNKSTPVDLLGTVLLRTLKLLGFGIAAMGSAAMLYMFSATVMAALGNDVLYSAFSMADGQISSAAIPIFGLAGLAGMIVLVLTTDMLGASVGRRLNNASQFLAEECERATWERCRRDLRRSDGEDSVVLTERSRGPRGGVSVHKVKFDIDAYSLAGRNAFAVLKDSAPRLLRFPVWTFFLGALAYTVALTLVGVAAIGLLAGQGLIHINAQQGALIVLDAVQRGGLLDLYESFGFPEPYTGPSPIELDALEFVLRTLSSVLLVSFVISGARLLLAGRALRRDFDLDALTASGLACHTLTVMQFVSRLKALSRYLQRGDAVGLDESRLQVERNALLIQLAPIAKSMPERLETPTKSRPSPLERSKLAILGEGIIGERSGAECRKE</sequence>
<keyword evidence="1" id="KW-0472">Membrane</keyword>
<keyword evidence="3" id="KW-1185">Reference proteome</keyword>
<dbReference type="KEGG" id="cbot:ATE48_06875"/>
<feature type="transmembrane region" description="Helical" evidence="1">
    <location>
        <begin position="25"/>
        <end position="49"/>
    </location>
</feature>
<reference evidence="2 3" key="1">
    <citation type="submission" date="2015-11" db="EMBL/GenBank/DDBJ databases">
        <title>Whole-Genome Sequence of Candidatus Oderbacter manganicum from the National Park Lower Oder Valley, Germany.</title>
        <authorList>
            <person name="Braun B."/>
            <person name="Liere K."/>
            <person name="Szewzyk U."/>
        </authorList>
    </citation>
    <scope>NUCLEOTIDE SEQUENCE [LARGE SCALE GENOMIC DNA]</scope>
    <source>
        <strain evidence="2 3">OTSz_A_272</strain>
    </source>
</reference>
<protein>
    <submittedName>
        <fullName evidence="2">Uncharacterized protein</fullName>
    </submittedName>
</protein>
<accession>A0A1B1AGI3</accession>
<keyword evidence="1" id="KW-1133">Transmembrane helix</keyword>
<dbReference type="EMBL" id="CP013244">
    <property type="protein sequence ID" value="ANP45663.1"/>
    <property type="molecule type" value="Genomic_DNA"/>
</dbReference>
<keyword evidence="1" id="KW-0812">Transmembrane</keyword>
<proteinExistence type="predicted"/>
<name>A0A1B1AGI3_9PROT</name>
<gene>
    <name evidence="2" type="ORF">ATE48_06875</name>
</gene>
<feature type="transmembrane region" description="Helical" evidence="1">
    <location>
        <begin position="257"/>
        <end position="279"/>
    </location>
</feature>
<evidence type="ECO:0000313" key="2">
    <source>
        <dbReference type="EMBL" id="ANP45663.1"/>
    </source>
</evidence>
<organism evidence="2 3">
    <name type="scientific">Candidatus Viadribacter manganicus</name>
    <dbReference type="NCBI Taxonomy" id="1759059"/>
    <lineage>
        <taxon>Bacteria</taxon>
        <taxon>Pseudomonadati</taxon>
        <taxon>Pseudomonadota</taxon>
        <taxon>Alphaproteobacteria</taxon>
        <taxon>Hyphomonadales</taxon>
        <taxon>Hyphomonadaceae</taxon>
        <taxon>Candidatus Viadribacter</taxon>
    </lineage>
</organism>
<dbReference type="Proteomes" id="UP000092498">
    <property type="component" value="Chromosome"/>
</dbReference>
<evidence type="ECO:0000256" key="1">
    <source>
        <dbReference type="SAM" id="Phobius"/>
    </source>
</evidence>